<name>A0A7L5BWI5_9RHOB</name>
<comment type="subunit">
    <text evidence="7">The complex comprises the extracytoplasmic solute receptor protein and the two transmembrane proteins.</text>
</comment>
<sequence length="428" mass="45445">MLGVSIVVLLALLALSVPVAAALFILGVTLDWGYSPAPLINALGSQLWSTSTSFILVAIPLFIMIGEILQRSGIAAKVYDALDAWLSWMPGGLMHANIGTATFFSATSGSSVATAATVATIGMPQARRLGYDERFFAGSIAAGGTLGILIPPSINLIVYGFLARTSIPQLFLAGIVPGVLMALLFMIIIAALCAWKPHWGGGRRSATMSERLSKLRHLGPILLLFAFIIGSIYAGWATPTEAAAIGVIAALVMAWAAGGLSWRMIFETLEGTMRTTVMIMLILIAANFLNFVLASVGLTDRLLEVITELDLGPMQTLMLLIAFYIVLGFFVETLSLMIVTIPIVIPIVSGLGFDLVWFGILLIVLIEMALITPPIGLNLYVVQGVRDRGSLNEVIVGVIPFAVAMLLMIVALLLFPGLALFLPGFAEG</sequence>
<feature type="domain" description="TRAP C4-dicarboxylate transport system permease DctM subunit" evidence="8">
    <location>
        <begin position="6"/>
        <end position="418"/>
    </location>
</feature>
<dbReference type="GO" id="GO:0022857">
    <property type="term" value="F:transmembrane transporter activity"/>
    <property type="evidence" value="ECO:0007669"/>
    <property type="project" value="UniProtKB-UniRule"/>
</dbReference>
<comment type="subcellular location">
    <subcellularLocation>
        <location evidence="1 7">Cell inner membrane</location>
        <topology evidence="1 7">Multi-pass membrane protein</topology>
    </subcellularLocation>
</comment>
<dbReference type="NCBIfam" id="TIGR00786">
    <property type="entry name" value="dctM"/>
    <property type="match status" value="1"/>
</dbReference>
<reference evidence="9 10" key="1">
    <citation type="submission" date="2020-02" db="EMBL/GenBank/DDBJ databases">
        <title>complete genome sequence of Rhodobacteraceae bacterium.</title>
        <authorList>
            <person name="Park J."/>
            <person name="Kim Y.-S."/>
            <person name="Kim K.-H."/>
        </authorList>
    </citation>
    <scope>NUCLEOTIDE SEQUENCE [LARGE SCALE GENOMIC DNA]</scope>
    <source>
        <strain evidence="9 10">RR4-56</strain>
    </source>
</reference>
<evidence type="ECO:0000256" key="7">
    <source>
        <dbReference type="RuleBase" id="RU369079"/>
    </source>
</evidence>
<feature type="transmembrane region" description="Helical" evidence="7">
    <location>
        <begin position="135"/>
        <end position="158"/>
    </location>
</feature>
<protein>
    <recommendedName>
        <fullName evidence="7">TRAP transporter large permease protein</fullName>
    </recommendedName>
</protein>
<comment type="caution">
    <text evidence="7">Lacks conserved residue(s) required for the propagation of feature annotation.</text>
</comment>
<keyword evidence="4 7" id="KW-0812">Transmembrane</keyword>
<dbReference type="InterPro" id="IPR010656">
    <property type="entry name" value="DctM"/>
</dbReference>
<keyword evidence="3 7" id="KW-0997">Cell inner membrane</keyword>
<proteinExistence type="inferred from homology"/>
<feature type="transmembrane region" description="Helical" evidence="7">
    <location>
        <begin position="355"/>
        <end position="375"/>
    </location>
</feature>
<gene>
    <name evidence="9" type="ORF">G5B40_15805</name>
</gene>
<feature type="transmembrane region" description="Helical" evidence="7">
    <location>
        <begin position="242"/>
        <end position="265"/>
    </location>
</feature>
<dbReference type="RefSeq" id="WP_165100495.1">
    <property type="nucleotide sequence ID" value="NZ_CP049056.1"/>
</dbReference>
<evidence type="ECO:0000256" key="6">
    <source>
        <dbReference type="ARBA" id="ARBA00023136"/>
    </source>
</evidence>
<keyword evidence="10" id="KW-1185">Reference proteome</keyword>
<evidence type="ECO:0000313" key="9">
    <source>
        <dbReference type="EMBL" id="QIE56770.1"/>
    </source>
</evidence>
<dbReference type="InterPro" id="IPR004681">
    <property type="entry name" value="TRAP_DctM"/>
</dbReference>
<evidence type="ECO:0000256" key="3">
    <source>
        <dbReference type="ARBA" id="ARBA00022519"/>
    </source>
</evidence>
<feature type="transmembrane region" description="Helical" evidence="7">
    <location>
        <begin position="45"/>
        <end position="65"/>
    </location>
</feature>
<evidence type="ECO:0000313" key="10">
    <source>
        <dbReference type="Proteomes" id="UP000503336"/>
    </source>
</evidence>
<feature type="transmembrane region" description="Helical" evidence="7">
    <location>
        <begin position="395"/>
        <end position="422"/>
    </location>
</feature>
<feature type="transmembrane region" description="Helical" evidence="7">
    <location>
        <begin position="277"/>
        <end position="298"/>
    </location>
</feature>
<dbReference type="PANTHER" id="PTHR33362:SF5">
    <property type="entry name" value="C4-DICARBOXYLATE TRAP TRANSPORTER LARGE PERMEASE PROTEIN DCTM"/>
    <property type="match status" value="1"/>
</dbReference>
<keyword evidence="5 7" id="KW-1133">Transmembrane helix</keyword>
<dbReference type="GO" id="GO:0005886">
    <property type="term" value="C:plasma membrane"/>
    <property type="evidence" value="ECO:0007669"/>
    <property type="project" value="UniProtKB-SubCell"/>
</dbReference>
<dbReference type="Pfam" id="PF06808">
    <property type="entry name" value="DctM"/>
    <property type="match status" value="1"/>
</dbReference>
<dbReference type="AlphaFoldDB" id="A0A7L5BWI5"/>
<feature type="transmembrane region" description="Helical" evidence="7">
    <location>
        <begin position="215"/>
        <end position="236"/>
    </location>
</feature>
<evidence type="ECO:0000256" key="1">
    <source>
        <dbReference type="ARBA" id="ARBA00004429"/>
    </source>
</evidence>
<keyword evidence="6 7" id="KW-0472">Membrane</keyword>
<dbReference type="PANTHER" id="PTHR33362">
    <property type="entry name" value="SIALIC ACID TRAP TRANSPORTER PERMEASE PROTEIN SIAT-RELATED"/>
    <property type="match status" value="1"/>
</dbReference>
<evidence type="ECO:0000256" key="5">
    <source>
        <dbReference type="ARBA" id="ARBA00022989"/>
    </source>
</evidence>
<feature type="transmembrane region" description="Helical" evidence="7">
    <location>
        <begin position="318"/>
        <end position="348"/>
    </location>
</feature>
<evidence type="ECO:0000259" key="8">
    <source>
        <dbReference type="Pfam" id="PF06808"/>
    </source>
</evidence>
<dbReference type="EMBL" id="CP049056">
    <property type="protein sequence ID" value="QIE56770.1"/>
    <property type="molecule type" value="Genomic_DNA"/>
</dbReference>
<keyword evidence="2" id="KW-1003">Cell membrane</keyword>
<dbReference type="KEGG" id="hdh:G5B40_15805"/>
<evidence type="ECO:0000256" key="4">
    <source>
        <dbReference type="ARBA" id="ARBA00022692"/>
    </source>
</evidence>
<comment type="function">
    <text evidence="7">Part of the tripartite ATP-independent periplasmic (TRAP) transport system.</text>
</comment>
<dbReference type="PIRSF" id="PIRSF006066">
    <property type="entry name" value="HI0050"/>
    <property type="match status" value="1"/>
</dbReference>
<accession>A0A7L5BWI5</accession>
<evidence type="ECO:0000256" key="2">
    <source>
        <dbReference type="ARBA" id="ARBA00022475"/>
    </source>
</evidence>
<keyword evidence="7" id="KW-0813">Transport</keyword>
<feature type="transmembrane region" description="Helical" evidence="7">
    <location>
        <begin position="170"/>
        <end position="195"/>
    </location>
</feature>
<dbReference type="Proteomes" id="UP000503336">
    <property type="component" value="Chromosome"/>
</dbReference>
<organism evidence="9 10">
    <name type="scientific">Pikeienuella piscinae</name>
    <dbReference type="NCBI Taxonomy" id="2748098"/>
    <lineage>
        <taxon>Bacteria</taxon>
        <taxon>Pseudomonadati</taxon>
        <taxon>Pseudomonadota</taxon>
        <taxon>Alphaproteobacteria</taxon>
        <taxon>Rhodobacterales</taxon>
        <taxon>Paracoccaceae</taxon>
        <taxon>Pikeienuella</taxon>
    </lineage>
</organism>
<comment type="similarity">
    <text evidence="7">Belongs to the TRAP transporter large permease family.</text>
</comment>